<dbReference type="PANTHER" id="PTHR30023">
    <property type="entry name" value="D-ALANYL-D-ALANINE CARBOXYPEPTIDASE"/>
    <property type="match status" value="1"/>
</dbReference>
<dbReference type="RefSeq" id="WP_380532119.1">
    <property type="nucleotide sequence ID" value="NZ_JBHFAB010000002.1"/>
</dbReference>
<dbReference type="InterPro" id="IPR000667">
    <property type="entry name" value="Peptidase_S13"/>
</dbReference>
<evidence type="ECO:0000313" key="3">
    <source>
        <dbReference type="EMBL" id="MFC1415799.1"/>
    </source>
</evidence>
<keyword evidence="3" id="KW-0645">Protease</keyword>
<accession>A0ABV6VPW9</accession>
<evidence type="ECO:0000256" key="2">
    <source>
        <dbReference type="ARBA" id="ARBA00022801"/>
    </source>
</evidence>
<gene>
    <name evidence="3" type="primary">dacB</name>
    <name evidence="3" type="ORF">ACEZDE_03935</name>
</gene>
<dbReference type="SUPFAM" id="SSF56601">
    <property type="entry name" value="beta-lactamase/transpeptidase-like"/>
    <property type="match status" value="1"/>
</dbReference>
<dbReference type="PANTHER" id="PTHR30023:SF0">
    <property type="entry name" value="PENICILLIN-SENSITIVE CARBOXYPEPTIDASE A"/>
    <property type="match status" value="1"/>
</dbReference>
<dbReference type="EC" id="3.4.16.4" evidence="3"/>
<protein>
    <submittedName>
        <fullName evidence="3">D-alanyl-D-alanine carboxypeptidase/D-alanyl-D-alanine-endopeptidase</fullName>
        <ecNumber evidence="3">3.4.16.4</ecNumber>
    </submittedName>
</protein>
<dbReference type="Gene3D" id="3.40.710.10">
    <property type="entry name" value="DD-peptidase/beta-lactamase superfamily"/>
    <property type="match status" value="2"/>
</dbReference>
<keyword evidence="4" id="KW-1185">Reference proteome</keyword>
<keyword evidence="2 3" id="KW-0378">Hydrolase</keyword>
<evidence type="ECO:0000313" key="4">
    <source>
        <dbReference type="Proteomes" id="UP001592531"/>
    </source>
</evidence>
<organism evidence="3 4">
    <name type="scientific">Streptacidiphilus cavernicola</name>
    <dbReference type="NCBI Taxonomy" id="3342716"/>
    <lineage>
        <taxon>Bacteria</taxon>
        <taxon>Bacillati</taxon>
        <taxon>Actinomycetota</taxon>
        <taxon>Actinomycetes</taxon>
        <taxon>Kitasatosporales</taxon>
        <taxon>Streptomycetaceae</taxon>
        <taxon>Streptacidiphilus</taxon>
    </lineage>
</organism>
<dbReference type="InterPro" id="IPR012338">
    <property type="entry name" value="Beta-lactam/transpept-like"/>
</dbReference>
<keyword evidence="3" id="KW-0121">Carboxypeptidase</keyword>
<sequence length="444" mass="45103">MTIGTSEQRAVGVPVRAQAPTPARARGRTRLGRTLLVAALVLVPAVTMTAGRASAVGGATAADRTDAARLKARFPVAGLGSGRVGTVVDVGSGRTVWSSAAGTGRMPASAEKLATAEAALTVLGPGHTEQTRTRYHAGTLYLVGGGDQVLTAGGLKTLAAATAKALKQRGLKVTALRVDDSLFPAPTAATTPPGWQRGYYPLEVAPVRALGLGGARVNDTALAAGKLFAQQLAAAGVRLPSSGAPKRGTAPDASVALASHTSAPLSRIVEHMLKVSDNNAAEGLLRLTALGRGKAATWKEGSAVVRSVLAGYRVPLAGVRIYDGSGLSRSDRMTASALVALAALAVDPRYAARLRPVYAGLPVAGRDGTLAAGMHRFSTRPSSCAAGKVHAKTGSLHDADALVGVTLGKDGRWKAFAFVTNGDVPATRARQGLDGLAATVTGCW</sequence>
<dbReference type="Pfam" id="PF02113">
    <property type="entry name" value="Peptidase_S13"/>
    <property type="match status" value="2"/>
</dbReference>
<dbReference type="EMBL" id="JBHFAB010000002">
    <property type="protein sequence ID" value="MFC1415799.1"/>
    <property type="molecule type" value="Genomic_DNA"/>
</dbReference>
<name>A0ABV6VPW9_9ACTN</name>
<comment type="similarity">
    <text evidence="1">Belongs to the peptidase S13 family.</text>
</comment>
<dbReference type="Proteomes" id="UP001592531">
    <property type="component" value="Unassembled WGS sequence"/>
</dbReference>
<proteinExistence type="inferred from homology"/>
<dbReference type="GO" id="GO:0009002">
    <property type="term" value="F:serine-type D-Ala-D-Ala carboxypeptidase activity"/>
    <property type="evidence" value="ECO:0007669"/>
    <property type="project" value="UniProtKB-EC"/>
</dbReference>
<dbReference type="PRINTS" id="PR00922">
    <property type="entry name" value="DADACBPTASE3"/>
</dbReference>
<reference evidence="3 4" key="1">
    <citation type="submission" date="2024-09" db="EMBL/GenBank/DDBJ databases">
        <authorList>
            <person name="Lee S.D."/>
        </authorList>
    </citation>
    <scope>NUCLEOTIDE SEQUENCE [LARGE SCALE GENOMIC DNA]</scope>
    <source>
        <strain evidence="3 4">N8-3</strain>
    </source>
</reference>
<comment type="caution">
    <text evidence="3">The sequence shown here is derived from an EMBL/GenBank/DDBJ whole genome shotgun (WGS) entry which is preliminary data.</text>
</comment>
<evidence type="ECO:0000256" key="1">
    <source>
        <dbReference type="ARBA" id="ARBA00006096"/>
    </source>
</evidence>
<dbReference type="NCBIfam" id="TIGR00666">
    <property type="entry name" value="PBP4"/>
    <property type="match status" value="1"/>
</dbReference>